<protein>
    <recommendedName>
        <fullName evidence="2">Methyltransferase domain-containing protein</fullName>
    </recommendedName>
</protein>
<dbReference type="AlphaFoldDB" id="A0A1E7YJ49"/>
<feature type="region of interest" description="Disordered" evidence="1">
    <location>
        <begin position="1"/>
        <end position="20"/>
    </location>
</feature>
<reference evidence="3 4" key="1">
    <citation type="submission" date="2016-06" db="EMBL/GenBank/DDBJ databases">
        <title>Gene turnover analysis identifies the evolutionary adaptation of the extremophile Acidithiobacillus caldus.</title>
        <authorList>
            <person name="Zhang X."/>
        </authorList>
    </citation>
    <scope>NUCLEOTIDE SEQUENCE [LARGE SCALE GENOMIC DNA]</scope>
    <source>
        <strain evidence="3 4">DX</strain>
    </source>
</reference>
<dbReference type="Pfam" id="PF13649">
    <property type="entry name" value="Methyltransf_25"/>
    <property type="match status" value="1"/>
</dbReference>
<dbReference type="SUPFAM" id="SSF53335">
    <property type="entry name" value="S-adenosyl-L-methionine-dependent methyltransferases"/>
    <property type="match status" value="1"/>
</dbReference>
<dbReference type="EMBL" id="LZYE01000367">
    <property type="protein sequence ID" value="OFC28974.1"/>
    <property type="molecule type" value="Genomic_DNA"/>
</dbReference>
<evidence type="ECO:0000313" key="4">
    <source>
        <dbReference type="Proteomes" id="UP000175616"/>
    </source>
</evidence>
<organism evidence="3 4">
    <name type="scientific">Acidithiobacillus caldus</name>
    <dbReference type="NCBI Taxonomy" id="33059"/>
    <lineage>
        <taxon>Bacteria</taxon>
        <taxon>Pseudomonadati</taxon>
        <taxon>Pseudomonadota</taxon>
        <taxon>Acidithiobacillia</taxon>
        <taxon>Acidithiobacillales</taxon>
        <taxon>Acidithiobacillaceae</taxon>
        <taxon>Acidithiobacillus</taxon>
    </lineage>
</organism>
<dbReference type="CDD" id="cd02440">
    <property type="entry name" value="AdoMet_MTases"/>
    <property type="match status" value="1"/>
</dbReference>
<evidence type="ECO:0000313" key="3">
    <source>
        <dbReference type="EMBL" id="OFC28974.1"/>
    </source>
</evidence>
<dbReference type="Gene3D" id="3.40.50.150">
    <property type="entry name" value="Vaccinia Virus protein VP39"/>
    <property type="match status" value="1"/>
</dbReference>
<dbReference type="Proteomes" id="UP000175616">
    <property type="component" value="Unassembled WGS sequence"/>
</dbReference>
<accession>A0A1E7YJ49</accession>
<name>A0A1E7YJ49_9PROT</name>
<sequence length="195" mass="21459">MTVKHSESDTRTESGADDRRARWRSRYSELADTPLPPAHTLLQRWVQAPQQGTALDLACGRGQDALYLARCGFDTEAWDLAEPAIAELSERAQGLCLRARVRDVLAEPPAESTFDCLHVANFLARPIFPQLVAALRPGGLLIYTTWAGSPAGRGPKDPAFRAAPGELAAAFASLTVRFYREERERVTGVWQRSLG</sequence>
<dbReference type="InterPro" id="IPR029063">
    <property type="entry name" value="SAM-dependent_MTases_sf"/>
</dbReference>
<evidence type="ECO:0000256" key="1">
    <source>
        <dbReference type="SAM" id="MobiDB-lite"/>
    </source>
</evidence>
<proteinExistence type="predicted"/>
<dbReference type="InterPro" id="IPR041698">
    <property type="entry name" value="Methyltransf_25"/>
</dbReference>
<feature type="domain" description="Methyltransferase" evidence="2">
    <location>
        <begin position="55"/>
        <end position="139"/>
    </location>
</feature>
<evidence type="ECO:0000259" key="2">
    <source>
        <dbReference type="Pfam" id="PF13649"/>
    </source>
</evidence>
<gene>
    <name evidence="3" type="ORF">BAE27_15000</name>
</gene>
<comment type="caution">
    <text evidence="3">The sequence shown here is derived from an EMBL/GenBank/DDBJ whole genome shotgun (WGS) entry which is preliminary data.</text>
</comment>